<accession>A0ABR4PES6</accession>
<organism evidence="1 2">
    <name type="scientific">Phlyctema vagabunda</name>
    <dbReference type="NCBI Taxonomy" id="108571"/>
    <lineage>
        <taxon>Eukaryota</taxon>
        <taxon>Fungi</taxon>
        <taxon>Dikarya</taxon>
        <taxon>Ascomycota</taxon>
        <taxon>Pezizomycotina</taxon>
        <taxon>Leotiomycetes</taxon>
        <taxon>Helotiales</taxon>
        <taxon>Dermateaceae</taxon>
        <taxon>Phlyctema</taxon>
    </lineage>
</organism>
<dbReference type="EMBL" id="JBFCZG010000005">
    <property type="protein sequence ID" value="KAL3421824.1"/>
    <property type="molecule type" value="Genomic_DNA"/>
</dbReference>
<evidence type="ECO:0000313" key="2">
    <source>
        <dbReference type="Proteomes" id="UP001629113"/>
    </source>
</evidence>
<reference evidence="1 2" key="1">
    <citation type="submission" date="2024-06" db="EMBL/GenBank/DDBJ databases">
        <title>Complete genome of Phlyctema vagabunda strain 19-DSS-EL-015.</title>
        <authorList>
            <person name="Fiorenzani C."/>
        </authorList>
    </citation>
    <scope>NUCLEOTIDE SEQUENCE [LARGE SCALE GENOMIC DNA]</scope>
    <source>
        <strain evidence="1 2">19-DSS-EL-015</strain>
    </source>
</reference>
<keyword evidence="2" id="KW-1185">Reference proteome</keyword>
<evidence type="ECO:0000313" key="1">
    <source>
        <dbReference type="EMBL" id="KAL3421824.1"/>
    </source>
</evidence>
<comment type="caution">
    <text evidence="1">The sequence shown here is derived from an EMBL/GenBank/DDBJ whole genome shotgun (WGS) entry which is preliminary data.</text>
</comment>
<name>A0ABR4PES6_9HELO</name>
<dbReference type="Proteomes" id="UP001629113">
    <property type="component" value="Unassembled WGS sequence"/>
</dbReference>
<protein>
    <submittedName>
        <fullName evidence="1">Uncharacterized protein</fullName>
    </submittedName>
</protein>
<sequence length="161" mass="18635">MCSRAALWKRLRLCCIPLLTSFLSLLLSPELRLIKRINKMVLLKDIQGRVYTFKSRSECLGLGILTPDVPDIVRSHMVLVLNIMPGKLDYMKVITITSTLKDNCDYVPISPAPKKGYTIQLRLRNYRKGHHRDTTRLIPILPNREYRLFRPSFNSLAKALR</sequence>
<gene>
    <name evidence="1" type="ORF">PVAG01_05980</name>
</gene>
<proteinExistence type="predicted"/>